<dbReference type="EMBL" id="UINC01081114">
    <property type="protein sequence ID" value="SVC24663.1"/>
    <property type="molecule type" value="Genomic_DNA"/>
</dbReference>
<name>A0A382KMI9_9ZZZZ</name>
<evidence type="ECO:0000256" key="1">
    <source>
        <dbReference type="SAM" id="Phobius"/>
    </source>
</evidence>
<sequence length="320" mass="34076">MPETPSRVYFRLLLLATCFALTGSVASLTVAAGSLVGHAIAANKALATLPLVLKLFGTMSAGFPASLLMRRVGRRNGFLIGTSLGFIGALTGAYAILISSFSLFCTSTFTLGMMMGFNQLYRFVAVEIAGSSFKANAVSLVMVGGIVSGTLGPLLAAQGKDWVDNAPFAGGYLAVAGVYVLVIAVLAFLHLPRPTVEEQQGTRRPLGEFVAQPNLILAVASASLSYAVMAFIMTATPLAMNHRDYAFSDTALVIQGHVMGMFLPSFFTGSLIQRFGAPHMIATGVVLNLVCIALNFHGESWWHFWTSLMLLGVGWNFMFI</sequence>
<keyword evidence="1" id="KW-0472">Membrane</keyword>
<dbReference type="Pfam" id="PF07690">
    <property type="entry name" value="MFS_1"/>
    <property type="match status" value="1"/>
</dbReference>
<dbReference type="InterPro" id="IPR036259">
    <property type="entry name" value="MFS_trans_sf"/>
</dbReference>
<feature type="transmembrane region" description="Helical" evidence="1">
    <location>
        <begin position="252"/>
        <end position="272"/>
    </location>
</feature>
<dbReference type="SUPFAM" id="SSF103473">
    <property type="entry name" value="MFS general substrate transporter"/>
    <property type="match status" value="1"/>
</dbReference>
<feature type="transmembrane region" description="Helical" evidence="1">
    <location>
        <begin position="101"/>
        <end position="121"/>
    </location>
</feature>
<feature type="transmembrane region" description="Helical" evidence="1">
    <location>
        <begin position="168"/>
        <end position="189"/>
    </location>
</feature>
<protein>
    <recommendedName>
        <fullName evidence="3">Major facilitator superfamily (MFS) profile domain-containing protein</fullName>
    </recommendedName>
</protein>
<dbReference type="PANTHER" id="PTHR23534:SF1">
    <property type="entry name" value="MAJOR FACILITATOR SUPERFAMILY PROTEIN"/>
    <property type="match status" value="1"/>
</dbReference>
<feature type="transmembrane region" description="Helical" evidence="1">
    <location>
        <begin position="76"/>
        <end position="95"/>
    </location>
</feature>
<feature type="transmembrane region" description="Helical" evidence="1">
    <location>
        <begin position="279"/>
        <end position="296"/>
    </location>
</feature>
<feature type="non-terminal residue" evidence="2">
    <location>
        <position position="320"/>
    </location>
</feature>
<gene>
    <name evidence="2" type="ORF">METZ01_LOCUS277517</name>
</gene>
<feature type="transmembrane region" description="Helical" evidence="1">
    <location>
        <begin position="302"/>
        <end position="319"/>
    </location>
</feature>
<dbReference type="PANTHER" id="PTHR23534">
    <property type="entry name" value="MFS PERMEASE"/>
    <property type="match status" value="1"/>
</dbReference>
<dbReference type="InterPro" id="IPR011701">
    <property type="entry name" value="MFS"/>
</dbReference>
<keyword evidence="1" id="KW-0812">Transmembrane</keyword>
<dbReference type="AlphaFoldDB" id="A0A382KMI9"/>
<organism evidence="2">
    <name type="scientific">marine metagenome</name>
    <dbReference type="NCBI Taxonomy" id="408172"/>
    <lineage>
        <taxon>unclassified sequences</taxon>
        <taxon>metagenomes</taxon>
        <taxon>ecological metagenomes</taxon>
    </lineage>
</organism>
<evidence type="ECO:0008006" key="3">
    <source>
        <dbReference type="Google" id="ProtNLM"/>
    </source>
</evidence>
<dbReference type="GO" id="GO:0022857">
    <property type="term" value="F:transmembrane transporter activity"/>
    <property type="evidence" value="ECO:0007669"/>
    <property type="project" value="InterPro"/>
</dbReference>
<feature type="transmembrane region" description="Helical" evidence="1">
    <location>
        <begin position="133"/>
        <end position="156"/>
    </location>
</feature>
<accession>A0A382KMI9</accession>
<keyword evidence="1" id="KW-1133">Transmembrane helix</keyword>
<feature type="transmembrane region" description="Helical" evidence="1">
    <location>
        <begin position="51"/>
        <end position="69"/>
    </location>
</feature>
<reference evidence="2" key="1">
    <citation type="submission" date="2018-05" db="EMBL/GenBank/DDBJ databases">
        <authorList>
            <person name="Lanie J.A."/>
            <person name="Ng W.-L."/>
            <person name="Kazmierczak K.M."/>
            <person name="Andrzejewski T.M."/>
            <person name="Davidsen T.M."/>
            <person name="Wayne K.J."/>
            <person name="Tettelin H."/>
            <person name="Glass J.I."/>
            <person name="Rusch D."/>
            <person name="Podicherti R."/>
            <person name="Tsui H.-C.T."/>
            <person name="Winkler M.E."/>
        </authorList>
    </citation>
    <scope>NUCLEOTIDE SEQUENCE</scope>
</reference>
<feature type="transmembrane region" description="Helical" evidence="1">
    <location>
        <begin position="209"/>
        <end position="232"/>
    </location>
</feature>
<dbReference type="Gene3D" id="1.20.1250.20">
    <property type="entry name" value="MFS general substrate transporter like domains"/>
    <property type="match status" value="1"/>
</dbReference>
<proteinExistence type="predicted"/>
<evidence type="ECO:0000313" key="2">
    <source>
        <dbReference type="EMBL" id="SVC24663.1"/>
    </source>
</evidence>